<dbReference type="PROSITE" id="PS51296">
    <property type="entry name" value="RIESKE"/>
    <property type="match status" value="1"/>
</dbReference>
<organism evidence="8 9">
    <name type="scientific">Salinirubrum litoreum</name>
    <dbReference type="NCBI Taxonomy" id="1126234"/>
    <lineage>
        <taxon>Archaea</taxon>
        <taxon>Methanobacteriati</taxon>
        <taxon>Methanobacteriota</taxon>
        <taxon>Stenosarchaea group</taxon>
        <taxon>Halobacteria</taxon>
        <taxon>Halobacteriales</taxon>
        <taxon>Haloferacaceae</taxon>
        <taxon>Salinirubrum</taxon>
    </lineage>
</organism>
<protein>
    <submittedName>
        <fullName evidence="8">Ubiquinol-cytochrome c reductase iron-sulfur subunit</fullName>
    </submittedName>
</protein>
<dbReference type="GO" id="GO:0046872">
    <property type="term" value="F:metal ion binding"/>
    <property type="evidence" value="ECO:0007669"/>
    <property type="project" value="UniProtKB-KW"/>
</dbReference>
<evidence type="ECO:0000259" key="7">
    <source>
        <dbReference type="PROSITE" id="PS51296"/>
    </source>
</evidence>
<dbReference type="Pfam" id="PF00355">
    <property type="entry name" value="Rieske"/>
    <property type="match status" value="1"/>
</dbReference>
<keyword evidence="1" id="KW-0001">2Fe-2S</keyword>
<dbReference type="RefSeq" id="WP_227229758.1">
    <property type="nucleotide sequence ID" value="NZ_JAJCVJ010000002.1"/>
</dbReference>
<dbReference type="AlphaFoldDB" id="A0ABD5RC44"/>
<feature type="compositionally biased region" description="Basic and acidic residues" evidence="6">
    <location>
        <begin position="33"/>
        <end position="51"/>
    </location>
</feature>
<evidence type="ECO:0000256" key="3">
    <source>
        <dbReference type="ARBA" id="ARBA00023004"/>
    </source>
</evidence>
<dbReference type="CDD" id="cd03467">
    <property type="entry name" value="Rieske"/>
    <property type="match status" value="1"/>
</dbReference>
<gene>
    <name evidence="8" type="ORF">ACFPJ5_11200</name>
</gene>
<dbReference type="Gene3D" id="2.102.10.10">
    <property type="entry name" value="Rieske [2Fe-2S] iron-sulphur domain"/>
    <property type="match status" value="1"/>
</dbReference>
<evidence type="ECO:0000313" key="9">
    <source>
        <dbReference type="Proteomes" id="UP001596201"/>
    </source>
</evidence>
<dbReference type="InterPro" id="IPR036922">
    <property type="entry name" value="Rieske_2Fe-2S_sf"/>
</dbReference>
<sequence length="254" mass="26089">MRRETLDTIDDCDDDCESCDDDPAGLAGAADCDDGHADRASGHADGTDGHADCSSCDGGGSHRPSILSDARAAVRRRDYAKLLATVGGMTAVGSLAAPLAGLTRVFERSYTGPIYSDGVYLVDGEGNRLTESALSEGEKLTVFPEPRPGIEKAPTLLVRHAEDAYGGGTKAEFTVAGYAAYSKVCTHAGCMVSNEEGGTLVCPCHFGKFDPTQGASVVGGPPSRALPQLPITLSSDGYLVATGDFDGPVGPGGE</sequence>
<dbReference type="EMBL" id="JBHSKX010000002">
    <property type="protein sequence ID" value="MFC5367507.1"/>
    <property type="molecule type" value="Genomic_DNA"/>
</dbReference>
<accession>A0ABD5RC44</accession>
<evidence type="ECO:0000256" key="2">
    <source>
        <dbReference type="ARBA" id="ARBA00022723"/>
    </source>
</evidence>
<keyword evidence="3" id="KW-0408">Iron</keyword>
<evidence type="ECO:0000256" key="5">
    <source>
        <dbReference type="ARBA" id="ARBA00023157"/>
    </source>
</evidence>
<feature type="domain" description="Rieske" evidence="7">
    <location>
        <begin position="178"/>
        <end position="240"/>
    </location>
</feature>
<evidence type="ECO:0000256" key="1">
    <source>
        <dbReference type="ARBA" id="ARBA00022714"/>
    </source>
</evidence>
<comment type="caution">
    <text evidence="8">The sequence shown here is derived from an EMBL/GenBank/DDBJ whole genome shotgun (WGS) entry which is preliminary data.</text>
</comment>
<keyword evidence="5" id="KW-1015">Disulfide bond</keyword>
<keyword evidence="4" id="KW-0411">Iron-sulfur</keyword>
<evidence type="ECO:0000313" key="8">
    <source>
        <dbReference type="EMBL" id="MFC5367507.1"/>
    </source>
</evidence>
<evidence type="ECO:0000256" key="6">
    <source>
        <dbReference type="SAM" id="MobiDB-lite"/>
    </source>
</evidence>
<reference evidence="8 9" key="1">
    <citation type="journal article" date="2019" name="Int. J. Syst. Evol. Microbiol.">
        <title>The Global Catalogue of Microorganisms (GCM) 10K type strain sequencing project: providing services to taxonomists for standard genome sequencing and annotation.</title>
        <authorList>
            <consortium name="The Broad Institute Genomics Platform"/>
            <consortium name="The Broad Institute Genome Sequencing Center for Infectious Disease"/>
            <person name="Wu L."/>
            <person name="Ma J."/>
        </authorList>
    </citation>
    <scope>NUCLEOTIDE SEQUENCE [LARGE SCALE GENOMIC DNA]</scope>
    <source>
        <strain evidence="8 9">CGMCC 1.12237</strain>
    </source>
</reference>
<name>A0ABD5RC44_9EURY</name>
<feature type="region of interest" description="Disordered" evidence="6">
    <location>
        <begin position="30"/>
        <end position="63"/>
    </location>
</feature>
<proteinExistence type="predicted"/>
<dbReference type="PANTHER" id="PTHR10134">
    <property type="entry name" value="CYTOCHROME B-C1 COMPLEX SUBUNIT RIESKE, MITOCHONDRIAL"/>
    <property type="match status" value="1"/>
</dbReference>
<dbReference type="InterPro" id="IPR017941">
    <property type="entry name" value="Rieske_2Fe-2S"/>
</dbReference>
<dbReference type="GO" id="GO:0051537">
    <property type="term" value="F:2 iron, 2 sulfur cluster binding"/>
    <property type="evidence" value="ECO:0007669"/>
    <property type="project" value="UniProtKB-KW"/>
</dbReference>
<dbReference type="InterPro" id="IPR014349">
    <property type="entry name" value="Rieske_Fe-S_prot"/>
</dbReference>
<keyword evidence="2" id="KW-0479">Metal-binding</keyword>
<dbReference type="SUPFAM" id="SSF50022">
    <property type="entry name" value="ISP domain"/>
    <property type="match status" value="1"/>
</dbReference>
<dbReference type="Proteomes" id="UP001596201">
    <property type="component" value="Unassembled WGS sequence"/>
</dbReference>
<keyword evidence="9" id="KW-1185">Reference proteome</keyword>
<evidence type="ECO:0000256" key="4">
    <source>
        <dbReference type="ARBA" id="ARBA00023014"/>
    </source>
</evidence>